<reference evidence="1" key="1">
    <citation type="submission" date="2019-11" db="UniProtKB">
        <authorList>
            <consortium name="WormBaseParasite"/>
        </authorList>
    </citation>
    <scope>IDENTIFICATION</scope>
</reference>
<proteinExistence type="predicted"/>
<protein>
    <submittedName>
        <fullName evidence="1">Uncharacterized protein</fullName>
    </submittedName>
</protein>
<evidence type="ECO:0000313" key="1">
    <source>
        <dbReference type="WBParaSite" id="MCU_002846-RA"/>
    </source>
</evidence>
<dbReference type="AlphaFoldDB" id="A0A5K3ET44"/>
<accession>A0A5K3ET44</accession>
<sequence length="89" mass="10027">MHQQQQHALVDEHFKTLDNKQKRVMLQSDNTRPTWTSTGRVCGITDLVLPLSPTTKISGPPLKTTSVTDREMLEKKVKTVGNLEGSRNQ</sequence>
<organism evidence="1">
    <name type="scientific">Mesocestoides corti</name>
    <name type="common">Flatworm</name>
    <dbReference type="NCBI Taxonomy" id="53468"/>
    <lineage>
        <taxon>Eukaryota</taxon>
        <taxon>Metazoa</taxon>
        <taxon>Spiralia</taxon>
        <taxon>Lophotrochozoa</taxon>
        <taxon>Platyhelminthes</taxon>
        <taxon>Cestoda</taxon>
        <taxon>Eucestoda</taxon>
        <taxon>Cyclophyllidea</taxon>
        <taxon>Mesocestoididae</taxon>
        <taxon>Mesocestoides</taxon>
    </lineage>
</organism>
<name>A0A5K3ET44_MESCO</name>
<dbReference type="WBParaSite" id="MCU_002846-RA">
    <property type="protein sequence ID" value="MCU_002846-RA"/>
    <property type="gene ID" value="MCU_002846"/>
</dbReference>